<feature type="transmembrane region" description="Helical" evidence="1">
    <location>
        <begin position="20"/>
        <end position="40"/>
    </location>
</feature>
<proteinExistence type="predicted"/>
<organism evidence="2 3">
    <name type="scientific">Devosia marina</name>
    <dbReference type="NCBI Taxonomy" id="2683198"/>
    <lineage>
        <taxon>Bacteria</taxon>
        <taxon>Pseudomonadati</taxon>
        <taxon>Pseudomonadota</taxon>
        <taxon>Alphaproteobacteria</taxon>
        <taxon>Hyphomicrobiales</taxon>
        <taxon>Devosiaceae</taxon>
        <taxon>Devosia</taxon>
    </lineage>
</organism>
<feature type="transmembrane region" description="Helical" evidence="1">
    <location>
        <begin position="140"/>
        <end position="163"/>
    </location>
</feature>
<dbReference type="RefSeq" id="WP_157289014.1">
    <property type="nucleotide sequence ID" value="NZ_WQRF01000001.1"/>
</dbReference>
<feature type="transmembrane region" description="Helical" evidence="1">
    <location>
        <begin position="218"/>
        <end position="237"/>
    </location>
</feature>
<keyword evidence="1" id="KW-0812">Transmembrane</keyword>
<dbReference type="EMBL" id="WQRF01000001">
    <property type="protein sequence ID" value="MVS97924.1"/>
    <property type="molecule type" value="Genomic_DNA"/>
</dbReference>
<dbReference type="AlphaFoldDB" id="A0A7X3K2V6"/>
<gene>
    <name evidence="2" type="ORF">GO014_02620</name>
</gene>
<comment type="caution">
    <text evidence="2">The sequence shown here is derived from an EMBL/GenBank/DDBJ whole genome shotgun (WGS) entry which is preliminary data.</text>
</comment>
<accession>A0A7X3K2V6</accession>
<evidence type="ECO:0000313" key="2">
    <source>
        <dbReference type="EMBL" id="MVS97924.1"/>
    </source>
</evidence>
<sequence length="238" mass="25451">MKHDWRAGAIVGLLSVGAALSHGASIFTLLGFALAALATWRISTVRYAIAALVSFVATYLTWAAYQTFVDPPGDRLIKWHLADVVPVEDSRSALEATRDAYSDMTFPEFLGRTWEKFGNATVGALDFVTLGPQEAFRSAAFYHFMPAMGVVGVLSAFAVLISLAGRRRPLAVAVLLSFAVWIVSIFSVSGVVVHQSSYFPIVASMILLVALVGRWPSLAAAVAGAQLMFAVALFPPIG</sequence>
<reference evidence="2 3" key="1">
    <citation type="submission" date="2019-12" db="EMBL/GenBank/DDBJ databases">
        <title>Devosia maris sp. nov., isolated from the deep seawater.</title>
        <authorList>
            <person name="Liu Y."/>
        </authorList>
    </citation>
    <scope>NUCLEOTIDE SEQUENCE [LARGE SCALE GENOMIC DNA]</scope>
    <source>
        <strain evidence="2 3">L53-10-65</strain>
    </source>
</reference>
<keyword evidence="1" id="KW-0472">Membrane</keyword>
<keyword evidence="1" id="KW-1133">Transmembrane helix</keyword>
<name>A0A7X3K2V6_9HYPH</name>
<keyword evidence="3" id="KW-1185">Reference proteome</keyword>
<evidence type="ECO:0000313" key="3">
    <source>
        <dbReference type="Proteomes" id="UP000438106"/>
    </source>
</evidence>
<feature type="transmembrane region" description="Helical" evidence="1">
    <location>
        <begin position="47"/>
        <end position="65"/>
    </location>
</feature>
<dbReference type="Proteomes" id="UP000438106">
    <property type="component" value="Unassembled WGS sequence"/>
</dbReference>
<feature type="transmembrane region" description="Helical" evidence="1">
    <location>
        <begin position="170"/>
        <end position="191"/>
    </location>
</feature>
<protein>
    <submittedName>
        <fullName evidence="2">Uncharacterized protein</fullName>
    </submittedName>
</protein>
<evidence type="ECO:0000256" key="1">
    <source>
        <dbReference type="SAM" id="Phobius"/>
    </source>
</evidence>